<evidence type="ECO:0000313" key="3">
    <source>
        <dbReference type="Proteomes" id="UP001270362"/>
    </source>
</evidence>
<name>A0AAE0X889_9PEZI</name>
<accession>A0AAE0X889</accession>
<feature type="compositionally biased region" description="Polar residues" evidence="1">
    <location>
        <begin position="41"/>
        <end position="51"/>
    </location>
</feature>
<protein>
    <submittedName>
        <fullName evidence="2">Uncharacterized protein</fullName>
    </submittedName>
</protein>
<feature type="region of interest" description="Disordered" evidence="1">
    <location>
        <begin position="290"/>
        <end position="311"/>
    </location>
</feature>
<gene>
    <name evidence="2" type="ORF">B0T22DRAFT_457693</name>
</gene>
<evidence type="ECO:0000313" key="2">
    <source>
        <dbReference type="EMBL" id="KAK3687637.1"/>
    </source>
</evidence>
<feature type="region of interest" description="Disordered" evidence="1">
    <location>
        <begin position="41"/>
        <end position="108"/>
    </location>
</feature>
<keyword evidence="3" id="KW-1185">Reference proteome</keyword>
<reference evidence="2" key="2">
    <citation type="submission" date="2023-06" db="EMBL/GenBank/DDBJ databases">
        <authorList>
            <consortium name="Lawrence Berkeley National Laboratory"/>
            <person name="Haridas S."/>
            <person name="Hensen N."/>
            <person name="Bonometti L."/>
            <person name="Westerberg I."/>
            <person name="Brannstrom I.O."/>
            <person name="Guillou S."/>
            <person name="Cros-Aarteil S."/>
            <person name="Calhoun S."/>
            <person name="Kuo A."/>
            <person name="Mondo S."/>
            <person name="Pangilinan J."/>
            <person name="Riley R."/>
            <person name="Labutti K."/>
            <person name="Andreopoulos B."/>
            <person name="Lipzen A."/>
            <person name="Chen C."/>
            <person name="Yanf M."/>
            <person name="Daum C."/>
            <person name="Ng V."/>
            <person name="Clum A."/>
            <person name="Steindorff A."/>
            <person name="Ohm R."/>
            <person name="Martin F."/>
            <person name="Silar P."/>
            <person name="Natvig D."/>
            <person name="Lalanne C."/>
            <person name="Gautier V."/>
            <person name="Ament-Velasquez S.L."/>
            <person name="Kruys A."/>
            <person name="Hutchinson M.I."/>
            <person name="Powell A.J."/>
            <person name="Barry K."/>
            <person name="Miller A.N."/>
            <person name="Grigoriev I.V."/>
            <person name="Debuchy R."/>
            <person name="Gladieux P."/>
            <person name="Thoren M.H."/>
            <person name="Johannesson H."/>
        </authorList>
    </citation>
    <scope>NUCLEOTIDE SEQUENCE</scope>
    <source>
        <strain evidence="2">CBS 314.62</strain>
    </source>
</reference>
<comment type="caution">
    <text evidence="2">The sequence shown here is derived from an EMBL/GenBank/DDBJ whole genome shotgun (WGS) entry which is preliminary data.</text>
</comment>
<feature type="region of interest" description="Disordered" evidence="1">
    <location>
        <begin position="1"/>
        <end position="28"/>
    </location>
</feature>
<sequence length="474" mass="52670">MLSRRLQLSQSFTRQWQRQQRQRQRQRGGELAAAWASFATSCPRESSSPSLYEQLFPKKSPPDTQPKSKPDPRRKRIQAPESRPASSENDLDNASPVAQDDKTKHSDVSKLFAKESGLGQWRQALGTTKPERGQQKHSLNPPPPPQAVLVLNSAPKSLMESDFYRIAHQGLHVDGWVRGLVKVAQARSPATQEPRGQYFLFFDSRDAALSYSDKLERLHKLSRVALPAAWKSDCITGASLDGNTNAAGGVDTPTDAPGLKTYTLLPPNANLCSSIWSADDIRPHMFEKQSPKLPAADPKSPGPKNRAQSTPPDARLLEHLLHHQGGISSDPDTARHNVLIRLYGSKITTGALRHAIDADGRERNLPWKLGHHDSAGIRSESADKAIRGLEASRSEIKWGMIQNMNPDAPGEDDGVFHYNGEGQGKGKAHSGFGRFVVSFSEPGEARRFVRAWHMRELLDWRTERMMTLHVTGLW</sequence>
<feature type="compositionally biased region" description="Polar residues" evidence="1">
    <location>
        <begin position="1"/>
        <end position="13"/>
    </location>
</feature>
<dbReference type="EMBL" id="JAULSO010000002">
    <property type="protein sequence ID" value="KAK3687637.1"/>
    <property type="molecule type" value="Genomic_DNA"/>
</dbReference>
<dbReference type="Proteomes" id="UP001270362">
    <property type="component" value="Unassembled WGS sequence"/>
</dbReference>
<dbReference type="AlphaFoldDB" id="A0AAE0X889"/>
<reference evidence="2" key="1">
    <citation type="journal article" date="2023" name="Mol. Phylogenet. Evol.">
        <title>Genome-scale phylogeny and comparative genomics of the fungal order Sordariales.</title>
        <authorList>
            <person name="Hensen N."/>
            <person name="Bonometti L."/>
            <person name="Westerberg I."/>
            <person name="Brannstrom I.O."/>
            <person name="Guillou S."/>
            <person name="Cros-Aarteil S."/>
            <person name="Calhoun S."/>
            <person name="Haridas S."/>
            <person name="Kuo A."/>
            <person name="Mondo S."/>
            <person name="Pangilinan J."/>
            <person name="Riley R."/>
            <person name="LaButti K."/>
            <person name="Andreopoulos B."/>
            <person name="Lipzen A."/>
            <person name="Chen C."/>
            <person name="Yan M."/>
            <person name="Daum C."/>
            <person name="Ng V."/>
            <person name="Clum A."/>
            <person name="Steindorff A."/>
            <person name="Ohm R.A."/>
            <person name="Martin F."/>
            <person name="Silar P."/>
            <person name="Natvig D.O."/>
            <person name="Lalanne C."/>
            <person name="Gautier V."/>
            <person name="Ament-Velasquez S.L."/>
            <person name="Kruys A."/>
            <person name="Hutchinson M.I."/>
            <person name="Powell A.J."/>
            <person name="Barry K."/>
            <person name="Miller A.N."/>
            <person name="Grigoriev I.V."/>
            <person name="Debuchy R."/>
            <person name="Gladieux P."/>
            <person name="Hiltunen Thoren M."/>
            <person name="Johannesson H."/>
        </authorList>
    </citation>
    <scope>NUCLEOTIDE SEQUENCE</scope>
    <source>
        <strain evidence="2">CBS 314.62</strain>
    </source>
</reference>
<proteinExistence type="predicted"/>
<evidence type="ECO:0000256" key="1">
    <source>
        <dbReference type="SAM" id="MobiDB-lite"/>
    </source>
</evidence>
<organism evidence="2 3">
    <name type="scientific">Podospora appendiculata</name>
    <dbReference type="NCBI Taxonomy" id="314037"/>
    <lineage>
        <taxon>Eukaryota</taxon>
        <taxon>Fungi</taxon>
        <taxon>Dikarya</taxon>
        <taxon>Ascomycota</taxon>
        <taxon>Pezizomycotina</taxon>
        <taxon>Sordariomycetes</taxon>
        <taxon>Sordariomycetidae</taxon>
        <taxon>Sordariales</taxon>
        <taxon>Podosporaceae</taxon>
        <taxon>Podospora</taxon>
    </lineage>
</organism>
<feature type="compositionally biased region" description="Basic and acidic residues" evidence="1">
    <location>
        <begin position="99"/>
        <end position="108"/>
    </location>
</feature>